<proteinExistence type="predicted"/>
<protein>
    <recommendedName>
        <fullName evidence="2">Reverse transcriptase domain-containing protein</fullName>
    </recommendedName>
</protein>
<reference evidence="3 4" key="1">
    <citation type="submission" date="2024-01" db="EMBL/GenBank/DDBJ databases">
        <title>Genome assemblies of Stephania.</title>
        <authorList>
            <person name="Yang L."/>
        </authorList>
    </citation>
    <scope>NUCLEOTIDE SEQUENCE [LARGE SCALE GENOMIC DNA]</scope>
    <source>
        <strain evidence="3">YNDBR</strain>
        <tissue evidence="3">Leaf</tissue>
    </source>
</reference>
<dbReference type="InterPro" id="IPR000477">
    <property type="entry name" value="RT_dom"/>
</dbReference>
<dbReference type="Proteomes" id="UP001420932">
    <property type="component" value="Unassembled WGS sequence"/>
</dbReference>
<evidence type="ECO:0000313" key="3">
    <source>
        <dbReference type="EMBL" id="KAK9142857.1"/>
    </source>
</evidence>
<gene>
    <name evidence="3" type="ORF">Syun_012257</name>
</gene>
<evidence type="ECO:0000313" key="4">
    <source>
        <dbReference type="Proteomes" id="UP001420932"/>
    </source>
</evidence>
<name>A0AAP0JZ84_9MAGN</name>
<keyword evidence="1" id="KW-0732">Signal</keyword>
<feature type="chain" id="PRO_5042943769" description="Reverse transcriptase domain-containing protein" evidence="1">
    <location>
        <begin position="23"/>
        <end position="176"/>
    </location>
</feature>
<feature type="signal peptide" evidence="1">
    <location>
        <begin position="1"/>
        <end position="22"/>
    </location>
</feature>
<keyword evidence="4" id="KW-1185">Reference proteome</keyword>
<dbReference type="AlphaFoldDB" id="A0AAP0JZ84"/>
<dbReference type="InterPro" id="IPR052343">
    <property type="entry name" value="Retrotransposon-Effector_Assoc"/>
</dbReference>
<feature type="domain" description="Reverse transcriptase" evidence="2">
    <location>
        <begin position="35"/>
        <end position="131"/>
    </location>
</feature>
<organism evidence="3 4">
    <name type="scientific">Stephania yunnanensis</name>
    <dbReference type="NCBI Taxonomy" id="152371"/>
    <lineage>
        <taxon>Eukaryota</taxon>
        <taxon>Viridiplantae</taxon>
        <taxon>Streptophyta</taxon>
        <taxon>Embryophyta</taxon>
        <taxon>Tracheophyta</taxon>
        <taxon>Spermatophyta</taxon>
        <taxon>Magnoliopsida</taxon>
        <taxon>Ranunculales</taxon>
        <taxon>Menispermaceae</taxon>
        <taxon>Menispermoideae</taxon>
        <taxon>Cissampelideae</taxon>
        <taxon>Stephania</taxon>
    </lineage>
</organism>
<dbReference type="Pfam" id="PF00078">
    <property type="entry name" value="RVT_1"/>
    <property type="match status" value="1"/>
</dbReference>
<dbReference type="EMBL" id="JBBNAF010000005">
    <property type="protein sequence ID" value="KAK9142857.1"/>
    <property type="molecule type" value="Genomic_DNA"/>
</dbReference>
<accession>A0AAP0JZ84</accession>
<sequence>MLLKLGTSWVDLIMMFVSTVKLSVNLNKDIVGQLFPIRQGCPLSPYLFILCVEGFSALLKKAKLENRIQRSRVVTGVPSISHLLLADDNFLFFQATPKGATNMKQILDEYEVASGQAINFCKSAIMLSSNVQETLAHDIQDIIGVQTDITGITYLRLTSLIGRRKCEIFSFLKDRM</sequence>
<dbReference type="PANTHER" id="PTHR46890:SF48">
    <property type="entry name" value="RNA-DIRECTED DNA POLYMERASE"/>
    <property type="match status" value="1"/>
</dbReference>
<comment type="caution">
    <text evidence="3">The sequence shown here is derived from an EMBL/GenBank/DDBJ whole genome shotgun (WGS) entry which is preliminary data.</text>
</comment>
<dbReference type="PANTHER" id="PTHR46890">
    <property type="entry name" value="NON-LTR RETROLELEMENT REVERSE TRANSCRIPTASE-LIKE PROTEIN-RELATED"/>
    <property type="match status" value="1"/>
</dbReference>
<evidence type="ECO:0000256" key="1">
    <source>
        <dbReference type="SAM" id="SignalP"/>
    </source>
</evidence>
<evidence type="ECO:0000259" key="2">
    <source>
        <dbReference type="Pfam" id="PF00078"/>
    </source>
</evidence>